<keyword evidence="4" id="KW-0238">DNA-binding</keyword>
<evidence type="ECO:0000313" key="5">
    <source>
        <dbReference type="Proteomes" id="UP000590599"/>
    </source>
</evidence>
<dbReference type="GO" id="GO:0003677">
    <property type="term" value="F:DNA binding"/>
    <property type="evidence" value="ECO:0007669"/>
    <property type="project" value="UniProtKB-KW"/>
</dbReference>
<dbReference type="PANTHER" id="PTHR30629">
    <property type="entry name" value="PROPHAGE INTEGRASE"/>
    <property type="match status" value="1"/>
</dbReference>
<dbReference type="InterPro" id="IPR050808">
    <property type="entry name" value="Phage_Integrase"/>
</dbReference>
<proteinExistence type="inferred from homology"/>
<evidence type="ECO:0000256" key="2">
    <source>
        <dbReference type="ARBA" id="ARBA00022908"/>
    </source>
</evidence>
<name>A0A852PX48_HAEHA</name>
<protein>
    <submittedName>
        <fullName evidence="4">Integrase arm-type DNA-binding domain-containing protein</fullName>
    </submittedName>
</protein>
<dbReference type="EMBL" id="JACBKA010000005">
    <property type="protein sequence ID" value="NYA27023.1"/>
    <property type="molecule type" value="Genomic_DNA"/>
</dbReference>
<evidence type="ECO:0000259" key="3">
    <source>
        <dbReference type="Pfam" id="PF13356"/>
    </source>
</evidence>
<reference evidence="4 5" key="1">
    <citation type="submission" date="2020-07" db="EMBL/GenBank/DDBJ databases">
        <title>Genus Haemophilus, Bergeys manual.</title>
        <authorList>
            <person name="Noerskov-Lauritsen N."/>
        </authorList>
    </citation>
    <scope>NUCLEOTIDE SEQUENCE [LARGE SCALE GENOMIC DNA]</scope>
    <source>
        <strain evidence="4 5">CCUG30047</strain>
    </source>
</reference>
<dbReference type="Proteomes" id="UP000590599">
    <property type="component" value="Unassembled WGS sequence"/>
</dbReference>
<organism evidence="4 5">
    <name type="scientific">Haemophilus haemolyticus</name>
    <dbReference type="NCBI Taxonomy" id="726"/>
    <lineage>
        <taxon>Bacteria</taxon>
        <taxon>Pseudomonadati</taxon>
        <taxon>Pseudomonadota</taxon>
        <taxon>Gammaproteobacteria</taxon>
        <taxon>Pasteurellales</taxon>
        <taxon>Pasteurellaceae</taxon>
        <taxon>Haemophilus</taxon>
    </lineage>
</organism>
<dbReference type="Gene3D" id="3.30.160.390">
    <property type="entry name" value="Integrase, DNA-binding domain"/>
    <property type="match status" value="1"/>
</dbReference>
<dbReference type="AlphaFoldDB" id="A0A852PX48"/>
<comment type="caution">
    <text evidence="4">The sequence shown here is derived from an EMBL/GenBank/DDBJ whole genome shotgun (WGS) entry which is preliminary data.</text>
</comment>
<accession>A0A852PX48</accession>
<dbReference type="Pfam" id="PF13356">
    <property type="entry name" value="Arm-DNA-bind_3"/>
    <property type="match status" value="1"/>
</dbReference>
<evidence type="ECO:0000256" key="1">
    <source>
        <dbReference type="ARBA" id="ARBA00008857"/>
    </source>
</evidence>
<feature type="domain" description="Integrase DNA-binding" evidence="3">
    <location>
        <begin position="8"/>
        <end position="67"/>
    </location>
</feature>
<gene>
    <name evidence="4" type="ORF">HZI69_04110</name>
</gene>
<dbReference type="GO" id="GO:0015074">
    <property type="term" value="P:DNA integration"/>
    <property type="evidence" value="ECO:0007669"/>
    <property type="project" value="UniProtKB-KW"/>
</dbReference>
<evidence type="ECO:0000313" key="4">
    <source>
        <dbReference type="EMBL" id="NYA27023.1"/>
    </source>
</evidence>
<keyword evidence="2" id="KW-0229">DNA integration</keyword>
<comment type="similarity">
    <text evidence="1">Belongs to the 'phage' integrase family.</text>
</comment>
<sequence length="74" mass="8382">MARIVKPLSPTEIKNVKPKEKEYTLSDGKGLLLLILPSGSKSWRFKYTRLFTGKRTKIALDDYPELSPGFVLSI</sequence>
<dbReference type="InterPro" id="IPR025166">
    <property type="entry name" value="Integrase_DNA_bind_dom"/>
</dbReference>
<dbReference type="RefSeq" id="WP_179227465.1">
    <property type="nucleotide sequence ID" value="NZ_JACBKA010000005.1"/>
</dbReference>
<dbReference type="PANTHER" id="PTHR30629:SF2">
    <property type="entry name" value="PROPHAGE INTEGRASE INTS-RELATED"/>
    <property type="match status" value="1"/>
</dbReference>
<dbReference type="InterPro" id="IPR038488">
    <property type="entry name" value="Integrase_DNA-bd_sf"/>
</dbReference>